<dbReference type="RefSeq" id="WP_270598596.1">
    <property type="nucleotide sequence ID" value="NZ_JAQESC010000011.1"/>
</dbReference>
<dbReference type="AlphaFoldDB" id="A0AAW8TZN7"/>
<dbReference type="InterPro" id="IPR014710">
    <property type="entry name" value="RmlC-like_jellyroll"/>
</dbReference>
<evidence type="ECO:0000256" key="3">
    <source>
        <dbReference type="ARBA" id="ARBA00023163"/>
    </source>
</evidence>
<evidence type="ECO:0000259" key="5">
    <source>
        <dbReference type="PROSITE" id="PS51063"/>
    </source>
</evidence>
<dbReference type="PRINTS" id="PR00034">
    <property type="entry name" value="HTHCRP"/>
</dbReference>
<protein>
    <submittedName>
        <fullName evidence="6">Crp/Fnr family transcriptional regulator</fullName>
    </submittedName>
</protein>
<evidence type="ECO:0000256" key="2">
    <source>
        <dbReference type="ARBA" id="ARBA00023125"/>
    </source>
</evidence>
<dbReference type="EMBL" id="JARQBJ010000006">
    <property type="protein sequence ID" value="MDT2811184.1"/>
    <property type="molecule type" value="Genomic_DNA"/>
</dbReference>
<feature type="domain" description="HTH crp-type" evidence="5">
    <location>
        <begin position="146"/>
        <end position="214"/>
    </location>
</feature>
<dbReference type="InterPro" id="IPR036388">
    <property type="entry name" value="WH-like_DNA-bd_sf"/>
</dbReference>
<keyword evidence="3" id="KW-0804">Transcription</keyword>
<reference evidence="6" key="1">
    <citation type="submission" date="2023-03" db="EMBL/GenBank/DDBJ databases">
        <authorList>
            <person name="Shen W."/>
            <person name="Cai J."/>
        </authorList>
    </citation>
    <scope>NUCLEOTIDE SEQUENCE</scope>
    <source>
        <strain evidence="6">B226-2</strain>
    </source>
</reference>
<dbReference type="CDD" id="cd00038">
    <property type="entry name" value="CAP_ED"/>
    <property type="match status" value="1"/>
</dbReference>
<dbReference type="InterPro" id="IPR018490">
    <property type="entry name" value="cNMP-bd_dom_sf"/>
</dbReference>
<dbReference type="GO" id="GO:0005829">
    <property type="term" value="C:cytosol"/>
    <property type="evidence" value="ECO:0007669"/>
    <property type="project" value="TreeGrafter"/>
</dbReference>
<dbReference type="GO" id="GO:0003677">
    <property type="term" value="F:DNA binding"/>
    <property type="evidence" value="ECO:0007669"/>
    <property type="project" value="UniProtKB-KW"/>
</dbReference>
<feature type="domain" description="Cyclic nucleotide-binding" evidence="4">
    <location>
        <begin position="49"/>
        <end position="115"/>
    </location>
</feature>
<dbReference type="SMART" id="SM00100">
    <property type="entry name" value="cNMP"/>
    <property type="match status" value="1"/>
</dbReference>
<gene>
    <name evidence="6" type="ORF">P7H43_11905</name>
</gene>
<dbReference type="PANTHER" id="PTHR24567">
    <property type="entry name" value="CRP FAMILY TRANSCRIPTIONAL REGULATORY PROTEIN"/>
    <property type="match status" value="1"/>
</dbReference>
<comment type="caution">
    <text evidence="6">The sequence shown here is derived from an EMBL/GenBank/DDBJ whole genome shotgun (WGS) entry which is preliminary data.</text>
</comment>
<dbReference type="SUPFAM" id="SSF51206">
    <property type="entry name" value="cAMP-binding domain-like"/>
    <property type="match status" value="1"/>
</dbReference>
<evidence type="ECO:0000256" key="1">
    <source>
        <dbReference type="ARBA" id="ARBA00023015"/>
    </source>
</evidence>
<dbReference type="SUPFAM" id="SSF46785">
    <property type="entry name" value="Winged helix' DNA-binding domain"/>
    <property type="match status" value="1"/>
</dbReference>
<dbReference type="PROSITE" id="PS50042">
    <property type="entry name" value="CNMP_BINDING_3"/>
    <property type="match status" value="1"/>
</dbReference>
<dbReference type="Gene3D" id="2.60.120.10">
    <property type="entry name" value="Jelly Rolls"/>
    <property type="match status" value="1"/>
</dbReference>
<evidence type="ECO:0000313" key="6">
    <source>
        <dbReference type="EMBL" id="MDT2811184.1"/>
    </source>
</evidence>
<dbReference type="InterPro" id="IPR012318">
    <property type="entry name" value="HTH_CRP"/>
</dbReference>
<dbReference type="PANTHER" id="PTHR24567:SF68">
    <property type="entry name" value="DNA-BINDING TRANSCRIPTIONAL DUAL REGULATOR CRP"/>
    <property type="match status" value="1"/>
</dbReference>
<dbReference type="InterPro" id="IPR000595">
    <property type="entry name" value="cNMP-bd_dom"/>
</dbReference>
<accession>A0AAW8TZN7</accession>
<name>A0AAW8TZN7_9ENTE</name>
<dbReference type="GO" id="GO:0003700">
    <property type="term" value="F:DNA-binding transcription factor activity"/>
    <property type="evidence" value="ECO:0007669"/>
    <property type="project" value="TreeGrafter"/>
</dbReference>
<dbReference type="Gene3D" id="1.10.10.10">
    <property type="entry name" value="Winged helix-like DNA-binding domain superfamily/Winged helix DNA-binding domain"/>
    <property type="match status" value="1"/>
</dbReference>
<evidence type="ECO:0000313" key="7">
    <source>
        <dbReference type="Proteomes" id="UP001256711"/>
    </source>
</evidence>
<dbReference type="Pfam" id="PF00027">
    <property type="entry name" value="cNMP_binding"/>
    <property type="match status" value="1"/>
</dbReference>
<organism evidence="6 7">
    <name type="scientific">Enterococcus asini</name>
    <dbReference type="NCBI Taxonomy" id="57732"/>
    <lineage>
        <taxon>Bacteria</taxon>
        <taxon>Bacillati</taxon>
        <taxon>Bacillota</taxon>
        <taxon>Bacilli</taxon>
        <taxon>Lactobacillales</taxon>
        <taxon>Enterococcaceae</taxon>
        <taxon>Enterococcus</taxon>
    </lineage>
</organism>
<sequence length="219" mass="24491">MTEEHLCVSLVPLFNHLDVEDQQKVNALTRHRVVAKGEQVFSPEGEAQLVIVARGTLKVYQLSASGKEQLLRIVEPGGYEGENQLFGAANTASFGEALVPSEVCVLRQADFTKLLEDYPKIALKLLKINAEKSLRTEQQAQFLSMEKVEERLAAYLLDLSLVADSEEITLPMKMKELAAFLGTTPETLSRKFKLLEAQHLILRDKKQITILDQDGLEDL</sequence>
<dbReference type="PROSITE" id="PS51063">
    <property type="entry name" value="HTH_CRP_2"/>
    <property type="match status" value="1"/>
</dbReference>
<keyword evidence="2" id="KW-0238">DNA-binding</keyword>
<dbReference type="InterPro" id="IPR036390">
    <property type="entry name" value="WH_DNA-bd_sf"/>
</dbReference>
<evidence type="ECO:0000259" key="4">
    <source>
        <dbReference type="PROSITE" id="PS50042"/>
    </source>
</evidence>
<dbReference type="SMART" id="SM00419">
    <property type="entry name" value="HTH_CRP"/>
    <property type="match status" value="1"/>
</dbReference>
<dbReference type="Proteomes" id="UP001256711">
    <property type="component" value="Unassembled WGS sequence"/>
</dbReference>
<keyword evidence="1" id="KW-0805">Transcription regulation</keyword>
<proteinExistence type="predicted"/>
<dbReference type="Pfam" id="PF13545">
    <property type="entry name" value="HTH_Crp_2"/>
    <property type="match status" value="1"/>
</dbReference>
<dbReference type="CDD" id="cd00092">
    <property type="entry name" value="HTH_CRP"/>
    <property type="match status" value="1"/>
</dbReference>
<dbReference type="InterPro" id="IPR050397">
    <property type="entry name" value="Env_Response_Regulators"/>
</dbReference>